<keyword evidence="2" id="KW-0963">Cytoplasm</keyword>
<evidence type="ECO:0000256" key="8">
    <source>
        <dbReference type="ARBA" id="ARBA00037822"/>
    </source>
</evidence>
<dbReference type="AlphaFoldDB" id="A0AAV3AQ27"/>
<proteinExistence type="inferred from homology"/>
<keyword evidence="5" id="KW-0969">Cilium</keyword>
<dbReference type="GO" id="GO:0060294">
    <property type="term" value="P:cilium movement involved in cell motility"/>
    <property type="evidence" value="ECO:0007669"/>
    <property type="project" value="InterPro"/>
</dbReference>
<evidence type="ECO:0000256" key="7">
    <source>
        <dbReference type="ARBA" id="ARBA00023273"/>
    </source>
</evidence>
<dbReference type="Proteomes" id="UP001181693">
    <property type="component" value="Unassembled WGS sequence"/>
</dbReference>
<keyword evidence="3" id="KW-0970">Cilium biogenesis/degradation</keyword>
<evidence type="ECO:0000256" key="5">
    <source>
        <dbReference type="ARBA" id="ARBA00023069"/>
    </source>
</evidence>
<evidence type="ECO:0000256" key="3">
    <source>
        <dbReference type="ARBA" id="ARBA00022794"/>
    </source>
</evidence>
<dbReference type="PANTHER" id="PTHR22069">
    <property type="entry name" value="MITOCHONDRIAL RIBOSOMAL PROTEIN S18"/>
    <property type="match status" value="1"/>
</dbReference>
<dbReference type="GO" id="GO:0044458">
    <property type="term" value="P:motile cilium assembly"/>
    <property type="evidence" value="ECO:0007669"/>
    <property type="project" value="TreeGrafter"/>
</dbReference>
<reference evidence="11" key="1">
    <citation type="thesis" date="2020" institute="ProQuest LLC" country="789 East Eisenhower Parkway, Ann Arbor, MI, USA">
        <title>Comparative Genomics and Chromosome Evolution.</title>
        <authorList>
            <person name="Mudd A.B."/>
        </authorList>
    </citation>
    <scope>NUCLEOTIDE SEQUENCE</scope>
    <source>
        <strain evidence="11">1538</strain>
        <tissue evidence="11">Blood</tissue>
    </source>
</reference>
<evidence type="ECO:0000256" key="6">
    <source>
        <dbReference type="ARBA" id="ARBA00023212"/>
    </source>
</evidence>
<dbReference type="GO" id="GO:0060091">
    <property type="term" value="C:kinocilium"/>
    <property type="evidence" value="ECO:0007669"/>
    <property type="project" value="UniProtKB-SubCell"/>
</dbReference>
<dbReference type="GO" id="GO:0035082">
    <property type="term" value="P:axoneme assembly"/>
    <property type="evidence" value="ECO:0007669"/>
    <property type="project" value="InterPro"/>
</dbReference>
<keyword evidence="6" id="KW-0206">Cytoskeleton</keyword>
<name>A0AAV3AQ27_PYXAD</name>
<dbReference type="GO" id="GO:0001534">
    <property type="term" value="C:radial spoke"/>
    <property type="evidence" value="ECO:0007669"/>
    <property type="project" value="InterPro"/>
</dbReference>
<comment type="subcellular location">
    <subcellularLocation>
        <location evidence="8">Cell projection</location>
        <location evidence="8">Kinocilium</location>
    </subcellularLocation>
    <subcellularLocation>
        <location evidence="1">Cytoplasm</location>
        <location evidence="1">Cytoskeleton</location>
        <location evidence="1">Flagellum axoneme</location>
    </subcellularLocation>
</comment>
<evidence type="ECO:0000256" key="9">
    <source>
        <dbReference type="ARBA" id="ARBA00038319"/>
    </source>
</evidence>
<gene>
    <name evidence="11" type="ORF">GDO54_011551</name>
</gene>
<dbReference type="Pfam" id="PF04712">
    <property type="entry name" value="Radial_spoke"/>
    <property type="match status" value="1"/>
</dbReference>
<evidence type="ECO:0000256" key="10">
    <source>
        <dbReference type="ARBA" id="ARBA00041080"/>
    </source>
</evidence>
<evidence type="ECO:0000313" key="11">
    <source>
        <dbReference type="EMBL" id="DBA27393.1"/>
    </source>
</evidence>
<accession>A0AAV3AQ27</accession>
<dbReference type="InterPro" id="IPR006802">
    <property type="entry name" value="Radial_spoke"/>
</dbReference>
<comment type="similarity">
    <text evidence="9">Belongs to the flagellar radial spoke RSP9 family.</text>
</comment>
<dbReference type="InterPro" id="IPR055316">
    <property type="entry name" value="RSP9"/>
</dbReference>
<evidence type="ECO:0000313" key="12">
    <source>
        <dbReference type="Proteomes" id="UP001181693"/>
    </source>
</evidence>
<dbReference type="PANTHER" id="PTHR22069:SF0">
    <property type="entry name" value="RADIAL SPOKE HEAD PROTEIN 9 HOMOLOG"/>
    <property type="match status" value="1"/>
</dbReference>
<organism evidence="11 12">
    <name type="scientific">Pyxicephalus adspersus</name>
    <name type="common">African bullfrog</name>
    <dbReference type="NCBI Taxonomy" id="30357"/>
    <lineage>
        <taxon>Eukaryota</taxon>
        <taxon>Metazoa</taxon>
        <taxon>Chordata</taxon>
        <taxon>Craniata</taxon>
        <taxon>Vertebrata</taxon>
        <taxon>Euteleostomi</taxon>
        <taxon>Amphibia</taxon>
        <taxon>Batrachia</taxon>
        <taxon>Anura</taxon>
        <taxon>Neobatrachia</taxon>
        <taxon>Ranoidea</taxon>
        <taxon>Pyxicephalidae</taxon>
        <taxon>Pyxicephalinae</taxon>
        <taxon>Pyxicephalus</taxon>
    </lineage>
</organism>
<keyword evidence="7" id="KW-0966">Cell projection</keyword>
<evidence type="ECO:0000256" key="4">
    <source>
        <dbReference type="ARBA" id="ARBA00022846"/>
    </source>
</evidence>
<keyword evidence="4" id="KW-0282">Flagellum</keyword>
<dbReference type="EMBL" id="DYDO01000004">
    <property type="protein sequence ID" value="DBA27393.1"/>
    <property type="molecule type" value="Genomic_DNA"/>
</dbReference>
<comment type="caution">
    <text evidence="11">The sequence shown here is derived from an EMBL/GenBank/DDBJ whole genome shotgun (WGS) entry which is preliminary data.</text>
</comment>
<keyword evidence="12" id="KW-1185">Reference proteome</keyword>
<protein>
    <recommendedName>
        <fullName evidence="10">Radial spoke head protein 9 homolog</fullName>
    </recommendedName>
</protein>
<evidence type="ECO:0000256" key="1">
    <source>
        <dbReference type="ARBA" id="ARBA00004611"/>
    </source>
</evidence>
<sequence>MEADGLLLGVEMVSGSGVGLSPEQSAALRTSLLLLRRNMKLAGVLFWGKILGVHGDYYICRGTEEDEGEELRGRKTFYSLNCMDWCLLPPATEALIAETQVIKGRFIGDPSHEYEQTVHKKVGEGDAAYEEEVTSHIKEETRLVATIAMIDKEAAIVPRGAFIKNPVGLVKKNPCFRGLTVSEAKKLSSFFHFTPTVNPKNRSLLEKADLDPSIDFLDSLEHDIPRGCWSLQFEQGNSVVILRSLLWIGMTFYHVPLTPQHGYVYIGTGERNNDLPFMI</sequence>
<evidence type="ECO:0000256" key="2">
    <source>
        <dbReference type="ARBA" id="ARBA00022490"/>
    </source>
</evidence>